<evidence type="ECO:0000313" key="3">
    <source>
        <dbReference type="EMBL" id="KAK4377987.1"/>
    </source>
</evidence>
<sequence length="240" mass="28087">MALATVGSVSATAMVVRSVAREILPSEFQDYISVSLRNFFNKFSDQLTMVIDKFNGLDINEAYEAAQIYLGTKISPTNTHRFKISKPVKEKKFNISMERNEEVVDFHYGLKYTWVWVCQNVGSSTLSIYHQHDMNSTLRAEFRAHDIVLESHLPHVINEAKLRKHKNRTLKIQTVDHEMMHDLTEVWMPVNLDHPATFETLAMDLEQKDKILKDLDRFVKRKEYYRKVGKAWKRGYVLYT</sequence>
<dbReference type="PANTHER" id="PTHR23070">
    <property type="entry name" value="BCS1 AAA-TYPE ATPASE"/>
    <property type="match status" value="1"/>
</dbReference>
<gene>
    <name evidence="3" type="ORF">RND71_004283</name>
</gene>
<accession>A0AAE1SZD3</accession>
<evidence type="ECO:0000256" key="1">
    <source>
        <dbReference type="ARBA" id="ARBA00022801"/>
    </source>
</evidence>
<reference evidence="3" key="1">
    <citation type="submission" date="2023-12" db="EMBL/GenBank/DDBJ databases">
        <title>Genome assembly of Anisodus tanguticus.</title>
        <authorList>
            <person name="Wang Y.-J."/>
        </authorList>
    </citation>
    <scope>NUCLEOTIDE SEQUENCE</scope>
    <source>
        <strain evidence="3">KB-2021</strain>
        <tissue evidence="3">Leaf</tissue>
    </source>
</reference>
<feature type="domain" description="AAA-type ATPase N-terminal" evidence="2">
    <location>
        <begin position="24"/>
        <end position="118"/>
    </location>
</feature>
<dbReference type="Pfam" id="PF14363">
    <property type="entry name" value="AAA_assoc"/>
    <property type="match status" value="1"/>
</dbReference>
<dbReference type="InterPro" id="IPR025753">
    <property type="entry name" value="AAA_N_dom"/>
</dbReference>
<keyword evidence="4" id="KW-1185">Reference proteome</keyword>
<dbReference type="InterPro" id="IPR050747">
    <property type="entry name" value="Mitochondrial_chaperone_BCS1"/>
</dbReference>
<dbReference type="InterPro" id="IPR027417">
    <property type="entry name" value="P-loop_NTPase"/>
</dbReference>
<dbReference type="SUPFAM" id="SSF52540">
    <property type="entry name" value="P-loop containing nucleoside triphosphate hydrolases"/>
    <property type="match status" value="1"/>
</dbReference>
<organism evidence="3 4">
    <name type="scientific">Anisodus tanguticus</name>
    <dbReference type="NCBI Taxonomy" id="243964"/>
    <lineage>
        <taxon>Eukaryota</taxon>
        <taxon>Viridiplantae</taxon>
        <taxon>Streptophyta</taxon>
        <taxon>Embryophyta</taxon>
        <taxon>Tracheophyta</taxon>
        <taxon>Spermatophyta</taxon>
        <taxon>Magnoliopsida</taxon>
        <taxon>eudicotyledons</taxon>
        <taxon>Gunneridae</taxon>
        <taxon>Pentapetalae</taxon>
        <taxon>asterids</taxon>
        <taxon>lamiids</taxon>
        <taxon>Solanales</taxon>
        <taxon>Solanaceae</taxon>
        <taxon>Solanoideae</taxon>
        <taxon>Hyoscyameae</taxon>
        <taxon>Anisodus</taxon>
    </lineage>
</organism>
<dbReference type="EMBL" id="JAVYJV010000002">
    <property type="protein sequence ID" value="KAK4377987.1"/>
    <property type="molecule type" value="Genomic_DNA"/>
</dbReference>
<dbReference type="AlphaFoldDB" id="A0AAE1SZD3"/>
<dbReference type="GO" id="GO:0016787">
    <property type="term" value="F:hydrolase activity"/>
    <property type="evidence" value="ECO:0007669"/>
    <property type="project" value="UniProtKB-KW"/>
</dbReference>
<protein>
    <recommendedName>
        <fullName evidence="2">AAA-type ATPase N-terminal domain-containing protein</fullName>
    </recommendedName>
</protein>
<dbReference type="Proteomes" id="UP001291623">
    <property type="component" value="Unassembled WGS sequence"/>
</dbReference>
<evidence type="ECO:0000259" key="2">
    <source>
        <dbReference type="Pfam" id="PF14363"/>
    </source>
</evidence>
<comment type="caution">
    <text evidence="3">The sequence shown here is derived from an EMBL/GenBank/DDBJ whole genome shotgun (WGS) entry which is preliminary data.</text>
</comment>
<evidence type="ECO:0000313" key="4">
    <source>
        <dbReference type="Proteomes" id="UP001291623"/>
    </source>
</evidence>
<keyword evidence="1" id="KW-0378">Hydrolase</keyword>
<proteinExistence type="predicted"/>
<name>A0AAE1SZD3_9SOLA</name>